<dbReference type="OrthoDB" id="165822at2"/>
<keyword evidence="3" id="KW-0812">Transmembrane</keyword>
<feature type="transmembrane region" description="Helical" evidence="3">
    <location>
        <begin position="6"/>
        <end position="28"/>
    </location>
</feature>
<dbReference type="GO" id="GO:0016787">
    <property type="term" value="F:hydrolase activity"/>
    <property type="evidence" value="ECO:0007669"/>
    <property type="project" value="UniProtKB-KW"/>
</dbReference>
<evidence type="ECO:0000313" key="4">
    <source>
        <dbReference type="EMBL" id="RST97355.1"/>
    </source>
</evidence>
<comment type="caution">
    <text evidence="4">The sequence shown here is derived from an EMBL/GenBank/DDBJ whole genome shotgun (WGS) entry which is preliminary data.</text>
</comment>
<evidence type="ECO:0000313" key="5">
    <source>
        <dbReference type="Proteomes" id="UP000287857"/>
    </source>
</evidence>
<keyword evidence="1" id="KW-0378">Hydrolase</keyword>
<keyword evidence="5" id="KW-1185">Reference proteome</keyword>
<accession>A0A429ZUD8</accession>
<keyword evidence="3" id="KW-0472">Membrane</keyword>
<evidence type="ECO:0000256" key="3">
    <source>
        <dbReference type="SAM" id="Phobius"/>
    </source>
</evidence>
<dbReference type="InterPro" id="IPR023365">
    <property type="entry name" value="Sortase_dom-sf"/>
</dbReference>
<evidence type="ECO:0000256" key="1">
    <source>
        <dbReference type="ARBA" id="ARBA00022801"/>
    </source>
</evidence>
<reference evidence="4 5" key="1">
    <citation type="submission" date="2017-05" db="EMBL/GenBank/DDBJ databases">
        <title>Vagococcus spp. assemblies.</title>
        <authorList>
            <person name="Gulvik C.A."/>
        </authorList>
    </citation>
    <scope>NUCLEOTIDE SEQUENCE [LARGE SCALE GENOMIC DNA]</scope>
    <source>
        <strain evidence="4 5">SS1995</strain>
    </source>
</reference>
<organism evidence="4 5">
    <name type="scientific">Vagococcus vulneris</name>
    <dbReference type="NCBI Taxonomy" id="1977869"/>
    <lineage>
        <taxon>Bacteria</taxon>
        <taxon>Bacillati</taxon>
        <taxon>Bacillota</taxon>
        <taxon>Bacilli</taxon>
        <taxon>Lactobacillales</taxon>
        <taxon>Enterococcaceae</taxon>
        <taxon>Vagococcus</taxon>
    </lineage>
</organism>
<feature type="active site" description="Proton donor/acceptor" evidence="2">
    <location>
        <position position="132"/>
    </location>
</feature>
<name>A0A429ZUD8_9ENTE</name>
<protein>
    <recommendedName>
        <fullName evidence="6">Class D sortase</fullName>
    </recommendedName>
</protein>
<evidence type="ECO:0008006" key="6">
    <source>
        <dbReference type="Google" id="ProtNLM"/>
    </source>
</evidence>
<feature type="active site" description="Acyl-thioester intermediate" evidence="2">
    <location>
        <position position="193"/>
    </location>
</feature>
<dbReference type="AlphaFoldDB" id="A0A429ZUD8"/>
<gene>
    <name evidence="4" type="ORF">CBF37_09745</name>
</gene>
<sequence length="222" mass="24938">MKNKNVWAYFYMPILFLIIGYGTIYILLSPVVDLVSSSVRLILLDTKPTFNKADNSIFDENKELKDNNKTLSQNDIKYPTLGVEYGQVIVDKAKIKAKLYFGDSPEDLRRGVGQYNGSVFPGEEGTSLIGGHNTTDFGTLNVVETNDPIVIKTNYGTYTYKVTSKRVAKFDDPTAIESINVRNKGRHLILYTCYPIEMIGLTDDRLFVYADLVSGPLIEPNK</sequence>
<evidence type="ECO:0000256" key="2">
    <source>
        <dbReference type="PIRSR" id="PIRSR605754-1"/>
    </source>
</evidence>
<keyword evidence="3" id="KW-1133">Transmembrane helix</keyword>
<dbReference type="RefSeq" id="WP_125984565.1">
    <property type="nucleotide sequence ID" value="NZ_NGJS01000017.1"/>
</dbReference>
<dbReference type="CDD" id="cd05828">
    <property type="entry name" value="Sortase_D_1"/>
    <property type="match status" value="1"/>
</dbReference>
<dbReference type="EMBL" id="NGJS01000017">
    <property type="protein sequence ID" value="RST97355.1"/>
    <property type="molecule type" value="Genomic_DNA"/>
</dbReference>
<dbReference type="SUPFAM" id="SSF63817">
    <property type="entry name" value="Sortase"/>
    <property type="match status" value="1"/>
</dbReference>
<dbReference type="NCBIfam" id="TIGR01076">
    <property type="entry name" value="sortase_fam"/>
    <property type="match status" value="1"/>
</dbReference>
<dbReference type="Gene3D" id="2.40.260.10">
    <property type="entry name" value="Sortase"/>
    <property type="match status" value="1"/>
</dbReference>
<proteinExistence type="predicted"/>
<dbReference type="Pfam" id="PF04203">
    <property type="entry name" value="Sortase"/>
    <property type="match status" value="1"/>
</dbReference>
<dbReference type="InterPro" id="IPR005754">
    <property type="entry name" value="Sortase"/>
</dbReference>
<dbReference type="Proteomes" id="UP000287857">
    <property type="component" value="Unassembled WGS sequence"/>
</dbReference>
<dbReference type="InterPro" id="IPR041999">
    <property type="entry name" value="Sortase_D_1"/>
</dbReference>